<protein>
    <submittedName>
        <fullName evidence="2">GAD-like domain-containing protein</fullName>
    </submittedName>
</protein>
<reference evidence="3" key="1">
    <citation type="submission" date="2016-10" db="EMBL/GenBank/DDBJ databases">
        <authorList>
            <person name="Varghese N."/>
            <person name="Submissions S."/>
        </authorList>
    </citation>
    <scope>NUCLEOTIDE SEQUENCE [LARGE SCALE GENOMIC DNA]</scope>
    <source>
        <strain evidence="3">DSM 18168</strain>
    </source>
</reference>
<dbReference type="RefSeq" id="WP_092550021.1">
    <property type="nucleotide sequence ID" value="NZ_CAWRBG010000037.1"/>
</dbReference>
<dbReference type="AlphaFoldDB" id="A0A1I7H323"/>
<evidence type="ECO:0000313" key="2">
    <source>
        <dbReference type="EMBL" id="SFU55093.1"/>
    </source>
</evidence>
<gene>
    <name evidence="2" type="ORF">SAMN05421784_11127</name>
</gene>
<keyword evidence="3" id="KW-1185">Reference proteome</keyword>
<proteinExistence type="predicted"/>
<accession>A0A1I7H323</accession>
<dbReference type="OrthoDB" id="6448065at2"/>
<dbReference type="STRING" id="351659.SAMN05421784_11127"/>
<evidence type="ECO:0000259" key="1">
    <source>
        <dbReference type="Pfam" id="PF08887"/>
    </source>
</evidence>
<sequence length="46" mass="5415">MRDDNFSYFIEEIGEATQHIAVPSGAIEKWRGRLPDNLLNYWKFEG</sequence>
<organism evidence="2 3">
    <name type="scientific">Xenorhabdus koppenhoeferi</name>
    <dbReference type="NCBI Taxonomy" id="351659"/>
    <lineage>
        <taxon>Bacteria</taxon>
        <taxon>Pseudomonadati</taxon>
        <taxon>Pseudomonadota</taxon>
        <taxon>Gammaproteobacteria</taxon>
        <taxon>Enterobacterales</taxon>
        <taxon>Morganellaceae</taxon>
        <taxon>Xenorhabdus</taxon>
    </lineage>
</organism>
<feature type="domain" description="GAD-related" evidence="1">
    <location>
        <begin position="6"/>
        <end position="46"/>
    </location>
</feature>
<evidence type="ECO:0000313" key="3">
    <source>
        <dbReference type="Proteomes" id="UP000242496"/>
    </source>
</evidence>
<dbReference type="Proteomes" id="UP000242496">
    <property type="component" value="Unassembled WGS sequence"/>
</dbReference>
<name>A0A1I7H323_9GAMM</name>
<dbReference type="Pfam" id="PF08887">
    <property type="entry name" value="GAD-like"/>
    <property type="match status" value="1"/>
</dbReference>
<dbReference type="InterPro" id="IPR014983">
    <property type="entry name" value="GAD-rel"/>
</dbReference>
<dbReference type="EMBL" id="FPBJ01000011">
    <property type="protein sequence ID" value="SFU55093.1"/>
    <property type="molecule type" value="Genomic_DNA"/>
</dbReference>